<dbReference type="Gene3D" id="1.10.10.10">
    <property type="entry name" value="Winged helix-like DNA-binding domain superfamily/Winged helix DNA-binding domain"/>
    <property type="match status" value="1"/>
</dbReference>
<dbReference type="RefSeq" id="WP_344532118.1">
    <property type="nucleotide sequence ID" value="NZ_BAAAPE010000013.1"/>
</dbReference>
<feature type="domain" description="ANTAR" evidence="2">
    <location>
        <begin position="181"/>
        <end position="243"/>
    </location>
</feature>
<organism evidence="3 4">
    <name type="scientific">Streptomyces albiaxialis</name>
    <dbReference type="NCBI Taxonomy" id="329523"/>
    <lineage>
        <taxon>Bacteria</taxon>
        <taxon>Bacillati</taxon>
        <taxon>Actinomycetota</taxon>
        <taxon>Actinomycetes</taxon>
        <taxon>Kitasatosporales</taxon>
        <taxon>Streptomycetaceae</taxon>
        <taxon>Streptomyces</taxon>
    </lineage>
</organism>
<dbReference type="Proteomes" id="UP001500016">
    <property type="component" value="Unassembled WGS sequence"/>
</dbReference>
<comment type="caution">
    <text evidence="3">The sequence shown here is derived from an EMBL/GenBank/DDBJ whole genome shotgun (WGS) entry which is preliminary data.</text>
</comment>
<gene>
    <name evidence="3" type="ORF">GCM10009801_56550</name>
</gene>
<evidence type="ECO:0000256" key="1">
    <source>
        <dbReference type="SAM" id="MobiDB-lite"/>
    </source>
</evidence>
<dbReference type="EMBL" id="BAAAPE010000013">
    <property type="protein sequence ID" value="GAA2091103.1"/>
    <property type="molecule type" value="Genomic_DNA"/>
</dbReference>
<evidence type="ECO:0000313" key="3">
    <source>
        <dbReference type="EMBL" id="GAA2091103.1"/>
    </source>
</evidence>
<dbReference type="SMART" id="SM01012">
    <property type="entry name" value="ANTAR"/>
    <property type="match status" value="1"/>
</dbReference>
<feature type="region of interest" description="Disordered" evidence="1">
    <location>
        <begin position="94"/>
        <end position="114"/>
    </location>
</feature>
<reference evidence="4" key="1">
    <citation type="journal article" date="2019" name="Int. J. Syst. Evol. Microbiol.">
        <title>The Global Catalogue of Microorganisms (GCM) 10K type strain sequencing project: providing services to taxonomists for standard genome sequencing and annotation.</title>
        <authorList>
            <consortium name="The Broad Institute Genomics Platform"/>
            <consortium name="The Broad Institute Genome Sequencing Center for Infectious Disease"/>
            <person name="Wu L."/>
            <person name="Ma J."/>
        </authorList>
    </citation>
    <scope>NUCLEOTIDE SEQUENCE [LARGE SCALE GENOMIC DNA]</scope>
    <source>
        <strain evidence="4">JCM 15478</strain>
    </source>
</reference>
<evidence type="ECO:0000313" key="4">
    <source>
        <dbReference type="Proteomes" id="UP001500016"/>
    </source>
</evidence>
<name>A0ABP5I0B2_9ACTN</name>
<dbReference type="InterPro" id="IPR011006">
    <property type="entry name" value="CheY-like_superfamily"/>
</dbReference>
<evidence type="ECO:0000259" key="2">
    <source>
        <dbReference type="PROSITE" id="PS50921"/>
    </source>
</evidence>
<dbReference type="InterPro" id="IPR005561">
    <property type="entry name" value="ANTAR"/>
</dbReference>
<proteinExistence type="predicted"/>
<protein>
    <recommendedName>
        <fullName evidence="2">ANTAR domain-containing protein</fullName>
    </recommendedName>
</protein>
<dbReference type="Pfam" id="PF03861">
    <property type="entry name" value="ANTAR"/>
    <property type="match status" value="1"/>
</dbReference>
<dbReference type="InterPro" id="IPR036388">
    <property type="entry name" value="WH-like_DNA-bd_sf"/>
</dbReference>
<dbReference type="PROSITE" id="PS50921">
    <property type="entry name" value="ANTAR"/>
    <property type="match status" value="1"/>
</dbReference>
<sequence length="252" mass="27149">MPYPLALDATDESAEPLERERRTVDALLELSTAARDRGTDEHLDLLLGHARRTLAPYGPVEHLAAAPLPGAAPRVTTETARVLCSLEEGADRGPLAEALAGRPTDDVPLTDGPGQRWPELAARARGLGLHRVVALPLCAQTEPGGTPLGALVVLRPQSAPLPEHARYLLGALTVASAVQIRQRLTRERVAELQHALDSRVLIEQVKGMLAERSGQTPDEAFAALRHYARTNRRRLHDLARAILDGTEPGPTP</sequence>
<dbReference type="SUPFAM" id="SSF52172">
    <property type="entry name" value="CheY-like"/>
    <property type="match status" value="1"/>
</dbReference>
<accession>A0ABP5I0B2</accession>
<keyword evidence="4" id="KW-1185">Reference proteome</keyword>
<dbReference type="SUPFAM" id="SSF55781">
    <property type="entry name" value="GAF domain-like"/>
    <property type="match status" value="1"/>
</dbReference>